<dbReference type="Gene3D" id="2.60.120.920">
    <property type="match status" value="1"/>
</dbReference>
<dbReference type="SMART" id="SM00449">
    <property type="entry name" value="SPRY"/>
    <property type="match status" value="1"/>
</dbReference>
<dbReference type="Pfam" id="PF00622">
    <property type="entry name" value="SPRY"/>
    <property type="match status" value="1"/>
</dbReference>
<sequence length="346" mass="37704">MRLFWFLSPVPVTLDRNCKHPKLTVSADGRTVGHNPPSQGSAAPSGPLIAVGREGFLAREDHDEETGACRVYWEVEVGDSPAWVLGVLSRTVRDKVTFQRLESFPDWGCWALRSSEGPYLPRLANIVIQNWDVTPTVIGVYLDLEQGRLSFYNVSSMALFGEISVDGSERLFPFLSPGHTAGLDQGKPLSICPLRDWDFPLTLGVSGSVIQGDPTAPTQPPAPKNGEGAENNTGPSTTAETAPAPAHCPAPGNKQVKENSTGASVREHFQKLLPTNLLLKRKQGGKTEQEHPQLETFPKEKGEKKCPKPPRSETPRQTLLWGKGNHAKKNTQNLTPEGSLDLTLVP</sequence>
<name>A0A8C3SAG5_CHESE</name>
<feature type="region of interest" description="Disordered" evidence="1">
    <location>
        <begin position="25"/>
        <end position="46"/>
    </location>
</feature>
<keyword evidence="4" id="KW-1185">Reference proteome</keyword>
<dbReference type="InterPro" id="IPR050143">
    <property type="entry name" value="TRIM/RBCC"/>
</dbReference>
<reference evidence="3" key="2">
    <citation type="submission" date="2025-09" db="UniProtKB">
        <authorList>
            <consortium name="Ensembl"/>
        </authorList>
    </citation>
    <scope>IDENTIFICATION</scope>
</reference>
<feature type="compositionally biased region" description="Basic and acidic residues" evidence="1">
    <location>
        <begin position="285"/>
        <end position="314"/>
    </location>
</feature>
<accession>A0A8C3SAG5</accession>
<evidence type="ECO:0000313" key="3">
    <source>
        <dbReference type="Ensembl" id="ENSCSRP00000009690.1"/>
    </source>
</evidence>
<feature type="region of interest" description="Disordered" evidence="1">
    <location>
        <begin position="208"/>
        <end position="346"/>
    </location>
</feature>
<dbReference type="AlphaFoldDB" id="A0A8C3SAG5"/>
<dbReference type="SUPFAM" id="SSF49899">
    <property type="entry name" value="Concanavalin A-like lectins/glucanases"/>
    <property type="match status" value="1"/>
</dbReference>
<dbReference type="InterPro" id="IPR013320">
    <property type="entry name" value="ConA-like_dom_sf"/>
</dbReference>
<feature type="domain" description="B30.2/SPRY" evidence="2">
    <location>
        <begin position="1"/>
        <end position="190"/>
    </location>
</feature>
<reference evidence="3" key="1">
    <citation type="submission" date="2025-08" db="UniProtKB">
        <authorList>
            <consortium name="Ensembl"/>
        </authorList>
    </citation>
    <scope>IDENTIFICATION</scope>
</reference>
<dbReference type="PROSITE" id="PS50188">
    <property type="entry name" value="B302_SPRY"/>
    <property type="match status" value="1"/>
</dbReference>
<feature type="compositionally biased region" description="Low complexity" evidence="1">
    <location>
        <begin position="233"/>
        <end position="251"/>
    </location>
</feature>
<dbReference type="PRINTS" id="PR01407">
    <property type="entry name" value="BUTYPHLNCDUF"/>
</dbReference>
<dbReference type="Proteomes" id="UP000694403">
    <property type="component" value="Unplaced"/>
</dbReference>
<evidence type="ECO:0000313" key="4">
    <source>
        <dbReference type="Proteomes" id="UP000694403"/>
    </source>
</evidence>
<dbReference type="Ensembl" id="ENSCSRT00000010030.1">
    <property type="protein sequence ID" value="ENSCSRP00000009690.1"/>
    <property type="gene ID" value="ENSCSRG00000007261.1"/>
</dbReference>
<feature type="compositionally biased region" description="Low complexity" evidence="1">
    <location>
        <begin position="36"/>
        <end position="46"/>
    </location>
</feature>
<evidence type="ECO:0000259" key="2">
    <source>
        <dbReference type="PROSITE" id="PS50188"/>
    </source>
</evidence>
<protein>
    <recommendedName>
        <fullName evidence="2">B30.2/SPRY domain-containing protein</fullName>
    </recommendedName>
</protein>
<proteinExistence type="predicted"/>
<dbReference type="InterPro" id="IPR001870">
    <property type="entry name" value="B30.2/SPRY"/>
</dbReference>
<dbReference type="PANTHER" id="PTHR24103">
    <property type="entry name" value="E3 UBIQUITIN-PROTEIN LIGASE TRIM"/>
    <property type="match status" value="1"/>
</dbReference>
<dbReference type="InterPro" id="IPR003879">
    <property type="entry name" value="Butyrophylin_SPRY"/>
</dbReference>
<evidence type="ECO:0000256" key="1">
    <source>
        <dbReference type="SAM" id="MobiDB-lite"/>
    </source>
</evidence>
<dbReference type="InterPro" id="IPR043136">
    <property type="entry name" value="B30.2/SPRY_sf"/>
</dbReference>
<organism evidence="3 4">
    <name type="scientific">Chelydra serpentina</name>
    <name type="common">Snapping turtle</name>
    <name type="synonym">Testudo serpentina</name>
    <dbReference type="NCBI Taxonomy" id="8475"/>
    <lineage>
        <taxon>Eukaryota</taxon>
        <taxon>Metazoa</taxon>
        <taxon>Chordata</taxon>
        <taxon>Craniata</taxon>
        <taxon>Vertebrata</taxon>
        <taxon>Euteleostomi</taxon>
        <taxon>Archelosauria</taxon>
        <taxon>Testudinata</taxon>
        <taxon>Testudines</taxon>
        <taxon>Cryptodira</taxon>
        <taxon>Durocryptodira</taxon>
        <taxon>Americhelydia</taxon>
        <taxon>Chelydroidea</taxon>
        <taxon>Chelydridae</taxon>
        <taxon>Chelydra</taxon>
    </lineage>
</organism>
<dbReference type="InterPro" id="IPR003877">
    <property type="entry name" value="SPRY_dom"/>
</dbReference>